<reference evidence="1" key="1">
    <citation type="submission" date="2018-02" db="EMBL/GenBank/DDBJ databases">
        <title>Rhizophora mucronata_Transcriptome.</title>
        <authorList>
            <person name="Meera S.P."/>
            <person name="Sreeshan A."/>
            <person name="Augustine A."/>
        </authorList>
    </citation>
    <scope>NUCLEOTIDE SEQUENCE</scope>
    <source>
        <tissue evidence="1">Leaf</tissue>
    </source>
</reference>
<dbReference type="AlphaFoldDB" id="A0A2P2Q563"/>
<name>A0A2P2Q563_RHIMU</name>
<sequence length="77" mass="9116">MKVAGWWSEAVIIGEDAEDDRLFVIVSYKSNASSLLLDIDTKYNTIHPQKDTKMSTFLTHRERKHKEMNFSDRERER</sequence>
<accession>A0A2P2Q563</accession>
<dbReference type="EMBL" id="GGEC01081624">
    <property type="protein sequence ID" value="MBX62108.1"/>
    <property type="molecule type" value="Transcribed_RNA"/>
</dbReference>
<evidence type="ECO:0000313" key="1">
    <source>
        <dbReference type="EMBL" id="MBX62108.1"/>
    </source>
</evidence>
<proteinExistence type="predicted"/>
<protein>
    <submittedName>
        <fullName evidence="1">Uncharacterized protein LOC105633115</fullName>
    </submittedName>
</protein>
<organism evidence="1">
    <name type="scientific">Rhizophora mucronata</name>
    <name type="common">Asiatic mangrove</name>
    <dbReference type="NCBI Taxonomy" id="61149"/>
    <lineage>
        <taxon>Eukaryota</taxon>
        <taxon>Viridiplantae</taxon>
        <taxon>Streptophyta</taxon>
        <taxon>Embryophyta</taxon>
        <taxon>Tracheophyta</taxon>
        <taxon>Spermatophyta</taxon>
        <taxon>Magnoliopsida</taxon>
        <taxon>eudicotyledons</taxon>
        <taxon>Gunneridae</taxon>
        <taxon>Pentapetalae</taxon>
        <taxon>rosids</taxon>
        <taxon>fabids</taxon>
        <taxon>Malpighiales</taxon>
        <taxon>Rhizophoraceae</taxon>
        <taxon>Rhizophora</taxon>
    </lineage>
</organism>